<dbReference type="GO" id="GO:0008837">
    <property type="term" value="F:diaminopimelate epimerase activity"/>
    <property type="evidence" value="ECO:0007669"/>
    <property type="project" value="InterPro"/>
</dbReference>
<dbReference type="GO" id="GO:0009089">
    <property type="term" value="P:lysine biosynthetic process via diaminopimelate"/>
    <property type="evidence" value="ECO:0007669"/>
    <property type="project" value="InterPro"/>
</dbReference>
<evidence type="ECO:0000256" key="2">
    <source>
        <dbReference type="ARBA" id="ARBA00023235"/>
    </source>
</evidence>
<evidence type="ECO:0000313" key="3">
    <source>
        <dbReference type="EMBL" id="MBO8458202.1"/>
    </source>
</evidence>
<evidence type="ECO:0000313" key="4">
    <source>
        <dbReference type="Proteomes" id="UP000823638"/>
    </source>
</evidence>
<dbReference type="SUPFAM" id="SSF54506">
    <property type="entry name" value="Diaminopimelate epimerase-like"/>
    <property type="match status" value="1"/>
</dbReference>
<evidence type="ECO:0000256" key="1">
    <source>
        <dbReference type="ARBA" id="ARBA00010219"/>
    </source>
</evidence>
<dbReference type="Gene3D" id="3.10.310.10">
    <property type="entry name" value="Diaminopimelate Epimerase, Chain A, domain 1"/>
    <property type="match status" value="2"/>
</dbReference>
<gene>
    <name evidence="3" type="ORF">IAA81_08275</name>
</gene>
<evidence type="ECO:0008006" key="5">
    <source>
        <dbReference type="Google" id="ProtNLM"/>
    </source>
</evidence>
<dbReference type="EMBL" id="JADIMM010000093">
    <property type="protein sequence ID" value="MBO8458202.1"/>
    <property type="molecule type" value="Genomic_DNA"/>
</dbReference>
<dbReference type="GO" id="GO:0005829">
    <property type="term" value="C:cytosol"/>
    <property type="evidence" value="ECO:0007669"/>
    <property type="project" value="TreeGrafter"/>
</dbReference>
<comment type="similarity">
    <text evidence="1">Belongs to the diaminopimelate epimerase family.</text>
</comment>
<dbReference type="InterPro" id="IPR001653">
    <property type="entry name" value="DAP_epimerase_DapF"/>
</dbReference>
<dbReference type="Proteomes" id="UP000823638">
    <property type="component" value="Unassembled WGS sequence"/>
</dbReference>
<proteinExistence type="inferred from homology"/>
<sequence length="294" mass="32130">MGIHFYKLHCGGNSFVLVDTTEKSNNNIIQPENFARASIKLCSRKFGIGARGAIFLLKDNLVRIFDGKGNEDFKSWDGWLCTSRYLFDSGKISGKNIIIKTPVYNELIQIISSRAFSFDLGTPFQMESGKVFNENDGQVLTTLNTESGTISAAGIHLGEDAFCSFASNNIGENFEDFRTKVISSFPNRKVNAVILKPITRNTLLLRTSRAGLSAACASASAALITSVLAGSSDKEGLAVINDSGFSNEAWFFSGEKKSTGQEFSVTWKDDNNVIIAGSGEYIFEGIFDLPKFKD</sequence>
<reference evidence="3" key="2">
    <citation type="journal article" date="2021" name="PeerJ">
        <title>Extensive microbial diversity within the chicken gut microbiome revealed by metagenomics and culture.</title>
        <authorList>
            <person name="Gilroy R."/>
            <person name="Ravi A."/>
            <person name="Getino M."/>
            <person name="Pursley I."/>
            <person name="Horton D.L."/>
            <person name="Alikhan N.F."/>
            <person name="Baker D."/>
            <person name="Gharbi K."/>
            <person name="Hall N."/>
            <person name="Watson M."/>
            <person name="Adriaenssens E.M."/>
            <person name="Foster-Nyarko E."/>
            <person name="Jarju S."/>
            <person name="Secka A."/>
            <person name="Antonio M."/>
            <person name="Oren A."/>
            <person name="Chaudhuri R.R."/>
            <person name="La Ragione R."/>
            <person name="Hildebrand F."/>
            <person name="Pallen M.J."/>
        </authorList>
    </citation>
    <scope>NUCLEOTIDE SEQUENCE</scope>
    <source>
        <strain evidence="3">10532</strain>
    </source>
</reference>
<protein>
    <recommendedName>
        <fullName evidence="5">Diaminopimelate epimerase</fullName>
    </recommendedName>
</protein>
<accession>A0A9D9HQP5</accession>
<comment type="caution">
    <text evidence="3">The sequence shown here is derived from an EMBL/GenBank/DDBJ whole genome shotgun (WGS) entry which is preliminary data.</text>
</comment>
<dbReference type="PANTHER" id="PTHR31689">
    <property type="entry name" value="DIAMINOPIMELATE EPIMERASE, CHLOROPLASTIC"/>
    <property type="match status" value="1"/>
</dbReference>
<keyword evidence="2" id="KW-0413">Isomerase</keyword>
<dbReference type="AlphaFoldDB" id="A0A9D9HQP5"/>
<organism evidence="3 4">
    <name type="scientific">Candidatus Gallitreponema excrementavium</name>
    <dbReference type="NCBI Taxonomy" id="2840840"/>
    <lineage>
        <taxon>Bacteria</taxon>
        <taxon>Pseudomonadati</taxon>
        <taxon>Spirochaetota</taxon>
        <taxon>Spirochaetia</taxon>
        <taxon>Spirochaetales</taxon>
        <taxon>Candidatus Gallitreponema</taxon>
    </lineage>
</organism>
<name>A0A9D9HQP5_9SPIR</name>
<reference evidence="3" key="1">
    <citation type="submission" date="2020-10" db="EMBL/GenBank/DDBJ databases">
        <authorList>
            <person name="Gilroy R."/>
        </authorList>
    </citation>
    <scope>NUCLEOTIDE SEQUENCE</scope>
    <source>
        <strain evidence="3">10532</strain>
    </source>
</reference>
<dbReference type="PANTHER" id="PTHR31689:SF0">
    <property type="entry name" value="DIAMINOPIMELATE EPIMERASE"/>
    <property type="match status" value="1"/>
</dbReference>